<gene>
    <name evidence="1" type="ORF">L1049_013826</name>
</gene>
<accession>A0AAP0RLB0</accession>
<dbReference type="EMBL" id="JBBPBK010000008">
    <property type="protein sequence ID" value="KAK9280139.1"/>
    <property type="molecule type" value="Genomic_DNA"/>
</dbReference>
<evidence type="ECO:0000313" key="2">
    <source>
        <dbReference type="Proteomes" id="UP001415857"/>
    </source>
</evidence>
<protein>
    <submittedName>
        <fullName evidence="1">Uncharacterized protein</fullName>
    </submittedName>
</protein>
<evidence type="ECO:0000313" key="1">
    <source>
        <dbReference type="EMBL" id="KAK9280139.1"/>
    </source>
</evidence>
<proteinExistence type="predicted"/>
<comment type="caution">
    <text evidence="1">The sequence shown here is derived from an EMBL/GenBank/DDBJ whole genome shotgun (WGS) entry which is preliminary data.</text>
</comment>
<reference evidence="1 2" key="1">
    <citation type="journal article" date="2024" name="Plant J.">
        <title>Genome sequences and population genomics reveal climatic adaptation and genomic divergence between two closely related sweetgum species.</title>
        <authorList>
            <person name="Xu W.Q."/>
            <person name="Ren C.Q."/>
            <person name="Zhang X.Y."/>
            <person name="Comes H.P."/>
            <person name="Liu X.H."/>
            <person name="Li Y.G."/>
            <person name="Kettle C.J."/>
            <person name="Jalonen R."/>
            <person name="Gaisberger H."/>
            <person name="Ma Y.Z."/>
            <person name="Qiu Y.X."/>
        </authorList>
    </citation>
    <scope>NUCLEOTIDE SEQUENCE [LARGE SCALE GENOMIC DNA]</scope>
    <source>
        <strain evidence="1">Hangzhou</strain>
    </source>
</reference>
<keyword evidence="2" id="KW-1185">Reference proteome</keyword>
<dbReference type="AlphaFoldDB" id="A0AAP0RLB0"/>
<dbReference type="Proteomes" id="UP001415857">
    <property type="component" value="Unassembled WGS sequence"/>
</dbReference>
<name>A0AAP0RLB0_LIQFO</name>
<organism evidence="1 2">
    <name type="scientific">Liquidambar formosana</name>
    <name type="common">Formosan gum</name>
    <dbReference type="NCBI Taxonomy" id="63359"/>
    <lineage>
        <taxon>Eukaryota</taxon>
        <taxon>Viridiplantae</taxon>
        <taxon>Streptophyta</taxon>
        <taxon>Embryophyta</taxon>
        <taxon>Tracheophyta</taxon>
        <taxon>Spermatophyta</taxon>
        <taxon>Magnoliopsida</taxon>
        <taxon>eudicotyledons</taxon>
        <taxon>Gunneridae</taxon>
        <taxon>Pentapetalae</taxon>
        <taxon>Saxifragales</taxon>
        <taxon>Altingiaceae</taxon>
        <taxon>Liquidambar</taxon>
    </lineage>
</organism>
<sequence>MLLIWNEMVLRHICARAPHAYKQLLSLRHWLFDHKEKNNGSASLQATRREVDDDRYTVDHPRGVQGKADALVKGTSTADVNRGFRVDHKSFKEALIVEASGYQKVGTCNDAILGCGQNRQLDKGLEVEKDVGPGSFAASEYKIVGPESIFKQKSYSDGYRDNGPKFIGGKKCYSDGPILKRPNGESCLGKPLKPVKDLGFKAISSPGVLEGNKERRPCLPEANLEKEIRARFSSSSKIERECDER</sequence>